<comment type="caution">
    <text evidence="19">The sequence shown here is derived from an EMBL/GenBank/DDBJ whole genome shotgun (WGS) entry which is preliminary data.</text>
</comment>
<feature type="binding site" evidence="14">
    <location>
        <position position="166"/>
    </location>
    <ligand>
        <name>Zn(2+)</name>
        <dbReference type="ChEBI" id="CHEBI:29105"/>
        <label>2</label>
    </ligand>
</feature>
<dbReference type="Gene3D" id="2.10.230.10">
    <property type="entry name" value="Heat shock protein DnaJ, cysteine-rich domain"/>
    <property type="match status" value="1"/>
</dbReference>
<evidence type="ECO:0000256" key="8">
    <source>
        <dbReference type="ARBA" id="ARBA00022833"/>
    </source>
</evidence>
<feature type="domain" description="J" evidence="17">
    <location>
        <begin position="6"/>
        <end position="71"/>
    </location>
</feature>
<feature type="binding site" evidence="14">
    <location>
        <position position="169"/>
    </location>
    <ligand>
        <name>Zn(2+)</name>
        <dbReference type="ChEBI" id="CHEBI:29105"/>
        <label>2</label>
    </ligand>
</feature>
<dbReference type="Proteomes" id="UP000621436">
    <property type="component" value="Unassembled WGS sequence"/>
</dbReference>
<evidence type="ECO:0000256" key="14">
    <source>
        <dbReference type="HAMAP-Rule" id="MF_01152"/>
    </source>
</evidence>
<dbReference type="NCBIfam" id="NF008035">
    <property type="entry name" value="PRK10767.1"/>
    <property type="match status" value="1"/>
</dbReference>
<dbReference type="GO" id="GO:0005524">
    <property type="term" value="F:ATP binding"/>
    <property type="evidence" value="ECO:0007669"/>
    <property type="project" value="InterPro"/>
</dbReference>
<evidence type="ECO:0000256" key="11">
    <source>
        <dbReference type="ARBA" id="ARBA00053423"/>
    </source>
</evidence>
<keyword evidence="8 14" id="KW-0862">Zinc</keyword>
<dbReference type="PRINTS" id="PR00625">
    <property type="entry name" value="JDOMAIN"/>
</dbReference>
<dbReference type="PROSITE" id="PS50076">
    <property type="entry name" value="DNAJ_2"/>
    <property type="match status" value="1"/>
</dbReference>
<evidence type="ECO:0000256" key="12">
    <source>
        <dbReference type="ARBA" id="ARBA00061004"/>
    </source>
</evidence>
<dbReference type="FunFam" id="2.10.230.10:FF:000002">
    <property type="entry name" value="Molecular chaperone DnaJ"/>
    <property type="match status" value="1"/>
</dbReference>
<dbReference type="FunFam" id="2.60.260.20:FF:000004">
    <property type="entry name" value="Molecular chaperone DnaJ"/>
    <property type="match status" value="1"/>
</dbReference>
<evidence type="ECO:0000256" key="2">
    <source>
        <dbReference type="ARBA" id="ARBA00011738"/>
    </source>
</evidence>
<feature type="compositionally biased region" description="Basic and acidic residues" evidence="16">
    <location>
        <begin position="33"/>
        <end position="48"/>
    </location>
</feature>
<dbReference type="Gene3D" id="2.60.260.20">
    <property type="entry name" value="Urease metallochaperone UreE, N-terminal domain"/>
    <property type="match status" value="2"/>
</dbReference>
<gene>
    <name evidence="14 19" type="primary">dnaJ</name>
    <name evidence="19" type="ORF">I0Q91_02860</name>
</gene>
<dbReference type="CDD" id="cd10719">
    <property type="entry name" value="DnaJ_zf"/>
    <property type="match status" value="1"/>
</dbReference>
<dbReference type="Pfam" id="PF00226">
    <property type="entry name" value="DnaJ"/>
    <property type="match status" value="1"/>
</dbReference>
<feature type="binding site" evidence="14">
    <location>
        <position position="206"/>
    </location>
    <ligand>
        <name>Zn(2+)</name>
        <dbReference type="ChEBI" id="CHEBI:29105"/>
        <label>1</label>
    </ligand>
</feature>
<dbReference type="PROSITE" id="PS51188">
    <property type="entry name" value="ZF_CR"/>
    <property type="match status" value="1"/>
</dbReference>
<evidence type="ECO:0000313" key="20">
    <source>
        <dbReference type="Proteomes" id="UP000621436"/>
    </source>
</evidence>
<dbReference type="AlphaFoldDB" id="A0A931AT59"/>
<dbReference type="CDD" id="cd06257">
    <property type="entry name" value="DnaJ"/>
    <property type="match status" value="1"/>
</dbReference>
<comment type="similarity">
    <text evidence="12 14">Belongs to the DnaJ family.</text>
</comment>
<dbReference type="InterPro" id="IPR001623">
    <property type="entry name" value="DnaJ_domain"/>
</dbReference>
<evidence type="ECO:0000256" key="4">
    <source>
        <dbReference type="ARBA" id="ARBA00022705"/>
    </source>
</evidence>
<keyword evidence="4 14" id="KW-0235">DNA replication</keyword>
<keyword evidence="3 14" id="KW-0963">Cytoplasm</keyword>
<accession>A0A931AT59</accession>
<dbReference type="GO" id="GO:0005737">
    <property type="term" value="C:cytoplasm"/>
    <property type="evidence" value="ECO:0007669"/>
    <property type="project" value="UniProtKB-SubCell"/>
</dbReference>
<feature type="zinc finger region" description="CR-type" evidence="15">
    <location>
        <begin position="136"/>
        <end position="218"/>
    </location>
</feature>
<dbReference type="FunFam" id="1.10.287.110:FF:000034">
    <property type="entry name" value="Chaperone protein DnaJ"/>
    <property type="match status" value="1"/>
</dbReference>
<feature type="binding site" evidence="14">
    <location>
        <position position="152"/>
    </location>
    <ligand>
        <name>Zn(2+)</name>
        <dbReference type="ChEBI" id="CHEBI:29105"/>
        <label>1</label>
    </ligand>
</feature>
<feature type="domain" description="CR-type" evidence="18">
    <location>
        <begin position="136"/>
        <end position="218"/>
    </location>
</feature>
<dbReference type="InterPro" id="IPR036869">
    <property type="entry name" value="J_dom_sf"/>
</dbReference>
<feature type="repeat" description="CXXCXGXG motif" evidence="14">
    <location>
        <begin position="149"/>
        <end position="156"/>
    </location>
</feature>
<dbReference type="SMART" id="SM00271">
    <property type="entry name" value="DnaJ"/>
    <property type="match status" value="1"/>
</dbReference>
<dbReference type="Gene3D" id="1.10.287.110">
    <property type="entry name" value="DnaJ domain"/>
    <property type="match status" value="1"/>
</dbReference>
<evidence type="ECO:0000256" key="6">
    <source>
        <dbReference type="ARBA" id="ARBA00022737"/>
    </source>
</evidence>
<feature type="repeat" description="CXXCXGXG motif" evidence="14">
    <location>
        <begin position="206"/>
        <end position="213"/>
    </location>
</feature>
<dbReference type="SUPFAM" id="SSF46565">
    <property type="entry name" value="Chaperone J-domain"/>
    <property type="match status" value="1"/>
</dbReference>
<dbReference type="InterPro" id="IPR008971">
    <property type="entry name" value="HSP40/DnaJ_pept-bd"/>
</dbReference>
<feature type="binding site" evidence="14">
    <location>
        <position position="192"/>
    </location>
    <ligand>
        <name>Zn(2+)</name>
        <dbReference type="ChEBI" id="CHEBI:29105"/>
        <label>2</label>
    </ligand>
</feature>
<evidence type="ECO:0000256" key="5">
    <source>
        <dbReference type="ARBA" id="ARBA00022723"/>
    </source>
</evidence>
<dbReference type="SUPFAM" id="SSF57938">
    <property type="entry name" value="DnaJ/Hsp40 cysteine-rich domain"/>
    <property type="match status" value="1"/>
</dbReference>
<reference evidence="19" key="1">
    <citation type="submission" date="2020-11" db="EMBL/GenBank/DDBJ databases">
        <title>Halonatronomonas betainensis gen. nov., sp. nov. a novel haloalkaliphilic representative of the family Halanaerobiacae capable of betaine degradation.</title>
        <authorList>
            <person name="Boltyanskaya Y."/>
            <person name="Kevbrin V."/>
            <person name="Detkova E."/>
            <person name="Grouzdev D.S."/>
            <person name="Koziaeva V."/>
            <person name="Zhilina T."/>
        </authorList>
    </citation>
    <scope>NUCLEOTIDE SEQUENCE</scope>
    <source>
        <strain evidence="19">Z-7014</strain>
    </source>
</reference>
<comment type="cofactor">
    <cofactor evidence="14">
        <name>Zn(2+)</name>
        <dbReference type="ChEBI" id="CHEBI:29105"/>
    </cofactor>
    <text evidence="14">Binds 2 Zn(2+) ions per monomer.</text>
</comment>
<dbReference type="GO" id="GO:0008270">
    <property type="term" value="F:zinc ion binding"/>
    <property type="evidence" value="ECO:0007669"/>
    <property type="project" value="UniProtKB-UniRule"/>
</dbReference>
<keyword evidence="5 14" id="KW-0479">Metal-binding</keyword>
<dbReference type="GO" id="GO:0006260">
    <property type="term" value="P:DNA replication"/>
    <property type="evidence" value="ECO:0007669"/>
    <property type="project" value="UniProtKB-KW"/>
</dbReference>
<evidence type="ECO:0000256" key="9">
    <source>
        <dbReference type="ARBA" id="ARBA00023016"/>
    </source>
</evidence>
<keyword evidence="10 14" id="KW-0143">Chaperone</keyword>
<dbReference type="EMBL" id="JADPIE010000001">
    <property type="protein sequence ID" value="MBF8436010.1"/>
    <property type="molecule type" value="Genomic_DNA"/>
</dbReference>
<keyword evidence="7 14" id="KW-0863">Zinc-finger</keyword>
<proteinExistence type="inferred from homology"/>
<comment type="function">
    <text evidence="11 14">Participates actively in the response to hyperosmotic and heat shock by preventing the aggregation of stress-denatured proteins and by disaggregating proteins, also in an autonomous, DnaK-independent fashion. Unfolded proteins bind initially to DnaJ; upon interaction with the DnaJ-bound protein, DnaK hydrolyzes its bound ATP, resulting in the formation of a stable complex. GrpE releases ADP from DnaK; ATP binding to DnaK triggers the release of the substrate protein, thus completing the reaction cycle. Several rounds of ATP-dependent interactions between DnaJ, DnaK and GrpE are required for fully efficient folding. Also involved, together with DnaK and GrpE, in the DNA replication of plasmids through activation of initiation proteins.</text>
</comment>
<name>A0A931AT59_9FIRM</name>
<evidence type="ECO:0000256" key="3">
    <source>
        <dbReference type="ARBA" id="ARBA00022490"/>
    </source>
</evidence>
<comment type="subcellular location">
    <subcellularLocation>
        <location evidence="1 14">Cytoplasm</location>
    </subcellularLocation>
</comment>
<evidence type="ECO:0000256" key="13">
    <source>
        <dbReference type="ARBA" id="ARBA00067609"/>
    </source>
</evidence>
<comment type="subunit">
    <text evidence="2 14">Homodimer.</text>
</comment>
<feature type="repeat" description="CXXCXGXG motif" evidence="14">
    <location>
        <begin position="192"/>
        <end position="199"/>
    </location>
</feature>
<dbReference type="InterPro" id="IPR036410">
    <property type="entry name" value="HSP_DnaJ_Cys-rich_dom_sf"/>
</dbReference>
<keyword evidence="6 14" id="KW-0677">Repeat</keyword>
<evidence type="ECO:0000313" key="19">
    <source>
        <dbReference type="EMBL" id="MBF8436010.1"/>
    </source>
</evidence>
<feature type="binding site" evidence="14">
    <location>
        <position position="209"/>
    </location>
    <ligand>
        <name>Zn(2+)</name>
        <dbReference type="ChEBI" id="CHEBI:29105"/>
        <label>1</label>
    </ligand>
</feature>
<evidence type="ECO:0000256" key="7">
    <source>
        <dbReference type="ARBA" id="ARBA00022771"/>
    </source>
</evidence>
<keyword evidence="9 14" id="KW-0346">Stress response</keyword>
<dbReference type="GO" id="GO:0009408">
    <property type="term" value="P:response to heat"/>
    <property type="evidence" value="ECO:0007669"/>
    <property type="project" value="InterPro"/>
</dbReference>
<evidence type="ECO:0000256" key="15">
    <source>
        <dbReference type="PROSITE-ProRule" id="PRU00546"/>
    </source>
</evidence>
<dbReference type="InterPro" id="IPR002939">
    <property type="entry name" value="DnaJ_C"/>
</dbReference>
<dbReference type="InterPro" id="IPR001305">
    <property type="entry name" value="HSP_DnaJ_Cys-rich_dom"/>
</dbReference>
<evidence type="ECO:0000256" key="10">
    <source>
        <dbReference type="ARBA" id="ARBA00023186"/>
    </source>
</evidence>
<dbReference type="GO" id="GO:0031072">
    <property type="term" value="F:heat shock protein binding"/>
    <property type="evidence" value="ECO:0007669"/>
    <property type="project" value="InterPro"/>
</dbReference>
<dbReference type="CDD" id="cd10747">
    <property type="entry name" value="DnaJ_C"/>
    <property type="match status" value="1"/>
</dbReference>
<comment type="domain">
    <text evidence="14">The J domain is necessary and sufficient to stimulate DnaK ATPase activity. Zinc center 1 plays an important role in the autonomous, DnaK-independent chaperone activity of DnaJ. Zinc center 2 is essential for interaction with DnaK and for DnaJ activity.</text>
</comment>
<feature type="region of interest" description="Disordered" evidence="16">
    <location>
        <begin position="29"/>
        <end position="48"/>
    </location>
</feature>
<sequence>MASQKDYYDILGVDRDADQKEIKKAYRKLAKKYHPDRNPDDPEAGEKFKEISEAYGILSDEDKRARYDQYGHAGIGDDDFNYEDFARGGFGGLEDLFEMFMGGGFSGMGQRSQNRPTRGRDLEYRMEISFEDAAFGTEKTIRIPRQETCQTCDGSGAKPGSNPRTCPKCDGSGQIRVNQRTPFGNMAQIKTCDRCQGRGEIIDEPCPDCNGEGRVTRRRDIKVEIPAGISSGQRIRLSGKGGAGKRGGPSGDLFVRVDVKPHDLFERKGDDVYYELPINFVQAALGDEIQVPTLEGEVKLKIPEGTQPGDSLRLKNKGINHLRSSGRGDQYIKIKVVIPKSLDSEQKELLQKFAKISGDEINPESKGFFSRVKDAFGGN</sequence>
<feature type="binding site" evidence="14">
    <location>
        <position position="195"/>
    </location>
    <ligand>
        <name>Zn(2+)</name>
        <dbReference type="ChEBI" id="CHEBI:29105"/>
        <label>2</label>
    </ligand>
</feature>
<feature type="binding site" evidence="14">
    <location>
        <position position="149"/>
    </location>
    <ligand>
        <name>Zn(2+)</name>
        <dbReference type="ChEBI" id="CHEBI:29105"/>
        <label>1</label>
    </ligand>
</feature>
<dbReference type="PANTHER" id="PTHR43096:SF10">
    <property type="entry name" value="CHAPERONE PROTEIN DNAJ A6, CHLOROPLASTIC"/>
    <property type="match status" value="1"/>
</dbReference>
<dbReference type="NCBIfam" id="TIGR02349">
    <property type="entry name" value="DnaJ_bact"/>
    <property type="match status" value="1"/>
</dbReference>
<organism evidence="19 20">
    <name type="scientific">Halonatronomonas betaini</name>
    <dbReference type="NCBI Taxonomy" id="2778430"/>
    <lineage>
        <taxon>Bacteria</taxon>
        <taxon>Bacillati</taxon>
        <taxon>Bacillota</taxon>
        <taxon>Clostridia</taxon>
        <taxon>Halanaerobiales</taxon>
        <taxon>Halarsenatibacteraceae</taxon>
        <taxon>Halonatronomonas</taxon>
    </lineage>
</organism>
<dbReference type="GO" id="GO:0042026">
    <property type="term" value="P:protein refolding"/>
    <property type="evidence" value="ECO:0007669"/>
    <property type="project" value="TreeGrafter"/>
</dbReference>
<evidence type="ECO:0000259" key="17">
    <source>
        <dbReference type="PROSITE" id="PS50076"/>
    </source>
</evidence>
<dbReference type="PANTHER" id="PTHR43096">
    <property type="entry name" value="DNAJ HOMOLOG 1, MITOCHONDRIAL-RELATED"/>
    <property type="match status" value="1"/>
</dbReference>
<evidence type="ECO:0000256" key="16">
    <source>
        <dbReference type="SAM" id="MobiDB-lite"/>
    </source>
</evidence>
<dbReference type="InterPro" id="IPR012724">
    <property type="entry name" value="DnaJ"/>
</dbReference>
<evidence type="ECO:0000256" key="1">
    <source>
        <dbReference type="ARBA" id="ARBA00004496"/>
    </source>
</evidence>
<dbReference type="HAMAP" id="MF_01152">
    <property type="entry name" value="DnaJ"/>
    <property type="match status" value="1"/>
</dbReference>
<dbReference type="RefSeq" id="WP_270452754.1">
    <property type="nucleotide sequence ID" value="NZ_JADPIE010000001.1"/>
</dbReference>
<dbReference type="Pfam" id="PF01556">
    <property type="entry name" value="DnaJ_C"/>
    <property type="match status" value="1"/>
</dbReference>
<dbReference type="GO" id="GO:0051082">
    <property type="term" value="F:unfolded protein binding"/>
    <property type="evidence" value="ECO:0007669"/>
    <property type="project" value="UniProtKB-UniRule"/>
</dbReference>
<evidence type="ECO:0000259" key="18">
    <source>
        <dbReference type="PROSITE" id="PS51188"/>
    </source>
</evidence>
<dbReference type="Pfam" id="PF00684">
    <property type="entry name" value="DnaJ_CXXCXGXG"/>
    <property type="match status" value="1"/>
</dbReference>
<protein>
    <recommendedName>
        <fullName evidence="13 14">Chaperone protein DnaJ</fullName>
    </recommendedName>
</protein>
<keyword evidence="20" id="KW-1185">Reference proteome</keyword>
<dbReference type="SUPFAM" id="SSF49493">
    <property type="entry name" value="HSP40/DnaJ peptide-binding domain"/>
    <property type="match status" value="2"/>
</dbReference>
<feature type="repeat" description="CXXCXGXG motif" evidence="14">
    <location>
        <begin position="166"/>
        <end position="173"/>
    </location>
</feature>